<keyword evidence="3" id="KW-1185">Reference proteome</keyword>
<keyword evidence="1" id="KW-0472">Membrane</keyword>
<proteinExistence type="predicted"/>
<organism evidence="2 3">
    <name type="scientific">Rhodococcus artemisiae</name>
    <dbReference type="NCBI Taxonomy" id="714159"/>
    <lineage>
        <taxon>Bacteria</taxon>
        <taxon>Bacillati</taxon>
        <taxon>Actinomycetota</taxon>
        <taxon>Actinomycetes</taxon>
        <taxon>Mycobacteriales</taxon>
        <taxon>Nocardiaceae</taxon>
        <taxon>Rhodococcus</taxon>
    </lineage>
</organism>
<dbReference type="Proteomes" id="UP001336020">
    <property type="component" value="Unassembled WGS sequence"/>
</dbReference>
<evidence type="ECO:0000256" key="1">
    <source>
        <dbReference type="SAM" id="Phobius"/>
    </source>
</evidence>
<dbReference type="EMBL" id="JAUTXY010000011">
    <property type="protein sequence ID" value="MEE2060182.1"/>
    <property type="molecule type" value="Genomic_DNA"/>
</dbReference>
<evidence type="ECO:0000313" key="3">
    <source>
        <dbReference type="Proteomes" id="UP001336020"/>
    </source>
</evidence>
<keyword evidence="1" id="KW-1133">Transmembrane helix</keyword>
<dbReference type="RefSeq" id="WP_330135370.1">
    <property type="nucleotide sequence ID" value="NZ_JAUTXY010000011.1"/>
</dbReference>
<accession>A0ABU7LF51</accession>
<sequence length="95" mass="10663">MPDIWTEHPEIVRDLLRESGFTCGVEPRVLPGRDPEWTCIFDGSTIAGDIYIHHLDTVPGHSTLAAWPLAVLGLLVVVVLCQAWVIVRLRRRPRG</sequence>
<keyword evidence="1" id="KW-0812">Transmembrane</keyword>
<gene>
    <name evidence="2" type="ORF">Q7514_21925</name>
</gene>
<comment type="caution">
    <text evidence="2">The sequence shown here is derived from an EMBL/GenBank/DDBJ whole genome shotgun (WGS) entry which is preliminary data.</text>
</comment>
<reference evidence="2 3" key="1">
    <citation type="submission" date="2023-07" db="EMBL/GenBank/DDBJ databases">
        <authorList>
            <person name="Girao M."/>
            <person name="Carvalho M.F."/>
        </authorList>
    </citation>
    <scope>NUCLEOTIDE SEQUENCE [LARGE SCALE GENOMIC DNA]</scope>
    <source>
        <strain evidence="2 3">YIM65754</strain>
    </source>
</reference>
<feature type="transmembrane region" description="Helical" evidence="1">
    <location>
        <begin position="65"/>
        <end position="87"/>
    </location>
</feature>
<evidence type="ECO:0000313" key="2">
    <source>
        <dbReference type="EMBL" id="MEE2060182.1"/>
    </source>
</evidence>
<protein>
    <submittedName>
        <fullName evidence="2">Uncharacterized protein</fullName>
    </submittedName>
</protein>
<name>A0ABU7LF51_9NOCA</name>